<dbReference type="AlphaFoldDB" id="A0A0B0N714"/>
<reference evidence="2" key="1">
    <citation type="submission" date="2014-09" db="EMBL/GenBank/DDBJ databases">
        <authorList>
            <person name="Mudge J."/>
            <person name="Ramaraj T."/>
            <person name="Lindquist I.E."/>
            <person name="Bharti A.K."/>
            <person name="Sundararajan A."/>
            <person name="Cameron C.T."/>
            <person name="Woodward J.E."/>
            <person name="May G.D."/>
            <person name="Brubaker C."/>
            <person name="Broadhvest J."/>
            <person name="Wilkins T.A."/>
        </authorList>
    </citation>
    <scope>NUCLEOTIDE SEQUENCE</scope>
    <source>
        <strain evidence="2">cv. AKA8401</strain>
    </source>
</reference>
<dbReference type="EMBL" id="JRRC01462245">
    <property type="protein sequence ID" value="KHG06886.1"/>
    <property type="molecule type" value="Genomic_DNA"/>
</dbReference>
<dbReference type="Proteomes" id="UP000032142">
    <property type="component" value="Unassembled WGS sequence"/>
</dbReference>
<gene>
    <name evidence="1" type="ORF">F383_33083</name>
</gene>
<protein>
    <submittedName>
        <fullName evidence="1">Uncharacterized protein</fullName>
    </submittedName>
</protein>
<accession>A0A0B0N714</accession>
<keyword evidence="2" id="KW-1185">Reference proteome</keyword>
<evidence type="ECO:0000313" key="1">
    <source>
        <dbReference type="EMBL" id="KHG06886.1"/>
    </source>
</evidence>
<comment type="caution">
    <text evidence="1">The sequence shown here is derived from an EMBL/GenBank/DDBJ whole genome shotgun (WGS) entry which is preliminary data.</text>
</comment>
<organism evidence="1 2">
    <name type="scientific">Gossypium arboreum</name>
    <name type="common">Tree cotton</name>
    <name type="synonym">Gossypium nanking</name>
    <dbReference type="NCBI Taxonomy" id="29729"/>
    <lineage>
        <taxon>Eukaryota</taxon>
        <taxon>Viridiplantae</taxon>
        <taxon>Streptophyta</taxon>
        <taxon>Embryophyta</taxon>
        <taxon>Tracheophyta</taxon>
        <taxon>Spermatophyta</taxon>
        <taxon>Magnoliopsida</taxon>
        <taxon>eudicotyledons</taxon>
        <taxon>Gunneridae</taxon>
        <taxon>Pentapetalae</taxon>
        <taxon>rosids</taxon>
        <taxon>malvids</taxon>
        <taxon>Malvales</taxon>
        <taxon>Malvaceae</taxon>
        <taxon>Malvoideae</taxon>
        <taxon>Gossypium</taxon>
    </lineage>
</organism>
<name>A0A0B0N714_GOSAR</name>
<evidence type="ECO:0000313" key="2">
    <source>
        <dbReference type="Proteomes" id="UP000032142"/>
    </source>
</evidence>
<sequence>MKQGPPVVRVRRNSAMANVAWTWCLGAWCEVVENVGEEVNEVGGHFGASGLGEPTLERRTCRRGTWAIAGRHDAKGWLRFPLLKLV</sequence>
<proteinExistence type="predicted"/>